<keyword evidence="2" id="KW-1185">Reference proteome</keyword>
<gene>
    <name evidence="1" type="ORF">N7517_004734</name>
</gene>
<evidence type="ECO:0000313" key="1">
    <source>
        <dbReference type="EMBL" id="KAJ5372728.1"/>
    </source>
</evidence>
<sequence>MAHNHRIQAPSNEGSEELALLRFRVIRRHQECTRIQRELQEIIRWYDFIASNSYMFSSMHLTLVDEFLGPRLAGFIQQILHLLNGEDLDVNMLGLWEW</sequence>
<accession>A0A9W9V8F4</accession>
<dbReference type="RefSeq" id="XP_056578714.1">
    <property type="nucleotide sequence ID" value="XM_056722464.1"/>
</dbReference>
<dbReference type="GeneID" id="81461647"/>
<proteinExistence type="predicted"/>
<evidence type="ECO:0000313" key="2">
    <source>
        <dbReference type="Proteomes" id="UP001147752"/>
    </source>
</evidence>
<protein>
    <submittedName>
        <fullName evidence="1">Uncharacterized protein</fullName>
    </submittedName>
</protein>
<dbReference type="EMBL" id="JAPZBT010000002">
    <property type="protein sequence ID" value="KAJ5372728.1"/>
    <property type="molecule type" value="Genomic_DNA"/>
</dbReference>
<comment type="caution">
    <text evidence="1">The sequence shown here is derived from an EMBL/GenBank/DDBJ whole genome shotgun (WGS) entry which is preliminary data.</text>
</comment>
<name>A0A9W9V8F4_9EURO</name>
<reference evidence="1" key="2">
    <citation type="journal article" date="2023" name="IMA Fungus">
        <title>Comparative genomic study of the Penicillium genus elucidates a diverse pangenome and 15 lateral gene transfer events.</title>
        <authorList>
            <person name="Petersen C."/>
            <person name="Sorensen T."/>
            <person name="Nielsen M.R."/>
            <person name="Sondergaard T.E."/>
            <person name="Sorensen J.L."/>
            <person name="Fitzpatrick D.A."/>
            <person name="Frisvad J.C."/>
            <person name="Nielsen K.L."/>
        </authorList>
    </citation>
    <scope>NUCLEOTIDE SEQUENCE</scope>
    <source>
        <strain evidence="1">IBT 3081</strain>
    </source>
</reference>
<dbReference type="AlphaFoldDB" id="A0A9W9V8F4"/>
<dbReference type="Proteomes" id="UP001147752">
    <property type="component" value="Unassembled WGS sequence"/>
</dbReference>
<organism evidence="1 2">
    <name type="scientific">Penicillium concentricum</name>
    <dbReference type="NCBI Taxonomy" id="293559"/>
    <lineage>
        <taxon>Eukaryota</taxon>
        <taxon>Fungi</taxon>
        <taxon>Dikarya</taxon>
        <taxon>Ascomycota</taxon>
        <taxon>Pezizomycotina</taxon>
        <taxon>Eurotiomycetes</taxon>
        <taxon>Eurotiomycetidae</taxon>
        <taxon>Eurotiales</taxon>
        <taxon>Aspergillaceae</taxon>
        <taxon>Penicillium</taxon>
    </lineage>
</organism>
<reference evidence="1" key="1">
    <citation type="submission" date="2022-12" db="EMBL/GenBank/DDBJ databases">
        <authorList>
            <person name="Petersen C."/>
        </authorList>
    </citation>
    <scope>NUCLEOTIDE SEQUENCE</scope>
    <source>
        <strain evidence="1">IBT 3081</strain>
    </source>
</reference>